<gene>
    <name evidence="2" type="ORF">HHU12_12870</name>
</gene>
<proteinExistence type="predicted"/>
<feature type="region of interest" description="Disordered" evidence="1">
    <location>
        <begin position="66"/>
        <end position="90"/>
    </location>
</feature>
<evidence type="ECO:0000313" key="2">
    <source>
        <dbReference type="EMBL" id="NME68858.1"/>
    </source>
</evidence>
<evidence type="ECO:0000313" key="3">
    <source>
        <dbReference type="Proteomes" id="UP000576082"/>
    </source>
</evidence>
<feature type="compositionally biased region" description="Polar residues" evidence="1">
    <location>
        <begin position="68"/>
        <end position="77"/>
    </location>
</feature>
<name>A0A7X9RUC2_9BACT</name>
<comment type="caution">
    <text evidence="2">The sequence shown here is derived from an EMBL/GenBank/DDBJ whole genome shotgun (WGS) entry which is preliminary data.</text>
</comment>
<dbReference type="EMBL" id="JABANE010000031">
    <property type="protein sequence ID" value="NME68858.1"/>
    <property type="molecule type" value="Genomic_DNA"/>
</dbReference>
<reference evidence="2 3" key="1">
    <citation type="submission" date="2020-04" db="EMBL/GenBank/DDBJ databases">
        <title>Flammeovirga sp. SR4, a novel species isolated from seawater.</title>
        <authorList>
            <person name="Wang X."/>
        </authorList>
    </citation>
    <scope>NUCLEOTIDE SEQUENCE [LARGE SCALE GENOMIC DNA]</scope>
    <source>
        <strain evidence="2 3">ATCC 23126</strain>
    </source>
</reference>
<protein>
    <recommendedName>
        <fullName evidence="4">Lipoprotein</fullName>
    </recommendedName>
</protein>
<sequence length="331" mass="35617">MKVRNIGIGIALLSVMVACNDMDNGTSADAQFSGLELASDEASGLSSNLEVQEYTDNLADDAMERGLSISSSSNTRSVGGEERPKKGKGECGKRFHIRHYMDCADVTKTEEGDTKTVVFDFSGGTCESKDGETVSGKVTEVHTRVEGEVSHSTTFEDFSENGKVINGTSSMEGTIVFEEGTEEDEKPTPVSSEISKTVNLSLSFAATDTTEAYTEQIVRNVEVEKIDGTKTVTGSLTVTSSLEGESFSTEITEPLSYVKDCGGEKPVFAPVSGVEVMTKGESTITINYGDGTCDYLVDVTLSDGTTETVDLKEAYDEYGFRGVRILKRRKK</sequence>
<dbReference type="PROSITE" id="PS51257">
    <property type="entry name" value="PROKAR_LIPOPROTEIN"/>
    <property type="match status" value="1"/>
</dbReference>
<evidence type="ECO:0008006" key="4">
    <source>
        <dbReference type="Google" id="ProtNLM"/>
    </source>
</evidence>
<dbReference type="RefSeq" id="WP_169657151.1">
    <property type="nucleotide sequence ID" value="NZ_JABANE010000031.1"/>
</dbReference>
<evidence type="ECO:0000256" key="1">
    <source>
        <dbReference type="SAM" id="MobiDB-lite"/>
    </source>
</evidence>
<feature type="compositionally biased region" description="Basic and acidic residues" evidence="1">
    <location>
        <begin position="79"/>
        <end position="90"/>
    </location>
</feature>
<keyword evidence="3" id="KW-1185">Reference proteome</keyword>
<dbReference type="AlphaFoldDB" id="A0A7X9RUC2"/>
<organism evidence="2 3">
    <name type="scientific">Flammeovirga aprica JL-4</name>
    <dbReference type="NCBI Taxonomy" id="694437"/>
    <lineage>
        <taxon>Bacteria</taxon>
        <taxon>Pseudomonadati</taxon>
        <taxon>Bacteroidota</taxon>
        <taxon>Cytophagia</taxon>
        <taxon>Cytophagales</taxon>
        <taxon>Flammeovirgaceae</taxon>
        <taxon>Flammeovirga</taxon>
    </lineage>
</organism>
<accession>A0A7X9RUC2</accession>
<dbReference type="Proteomes" id="UP000576082">
    <property type="component" value="Unassembled WGS sequence"/>
</dbReference>